<dbReference type="InterPro" id="IPR009057">
    <property type="entry name" value="Homeodomain-like_sf"/>
</dbReference>
<dbReference type="InterPro" id="IPR001647">
    <property type="entry name" value="HTH_TetR"/>
</dbReference>
<dbReference type="Gene3D" id="1.10.357.10">
    <property type="entry name" value="Tetracycline Repressor, domain 2"/>
    <property type="match status" value="1"/>
</dbReference>
<reference evidence="5" key="1">
    <citation type="submission" date="2016-10" db="EMBL/GenBank/DDBJ databases">
        <authorList>
            <person name="Varghese N."/>
            <person name="Submissions S."/>
        </authorList>
    </citation>
    <scope>NUCLEOTIDE SEQUENCE [LARGE SCALE GENOMIC DNA]</scope>
    <source>
        <strain evidence="5">CGMCC 1.11012</strain>
    </source>
</reference>
<feature type="domain" description="HTH tetR-type" evidence="3">
    <location>
        <begin position="15"/>
        <end position="75"/>
    </location>
</feature>
<evidence type="ECO:0000259" key="3">
    <source>
        <dbReference type="PROSITE" id="PS50977"/>
    </source>
</evidence>
<dbReference type="EMBL" id="FNDX01000001">
    <property type="protein sequence ID" value="SDH80562.1"/>
    <property type="molecule type" value="Genomic_DNA"/>
</dbReference>
<feature type="DNA-binding region" description="H-T-H motif" evidence="2">
    <location>
        <begin position="38"/>
        <end position="57"/>
    </location>
</feature>
<protein>
    <submittedName>
        <fullName evidence="4">Transcriptional regulator, TetR family</fullName>
    </submittedName>
</protein>
<evidence type="ECO:0000256" key="2">
    <source>
        <dbReference type="PROSITE-ProRule" id="PRU00335"/>
    </source>
</evidence>
<keyword evidence="1 2" id="KW-0238">DNA-binding</keyword>
<keyword evidence="5" id="KW-1185">Reference proteome</keyword>
<dbReference type="RefSeq" id="WP_090711335.1">
    <property type="nucleotide sequence ID" value="NZ_CBCSKY010000007.1"/>
</dbReference>
<evidence type="ECO:0000256" key="1">
    <source>
        <dbReference type="ARBA" id="ARBA00023125"/>
    </source>
</evidence>
<dbReference type="SUPFAM" id="SSF46689">
    <property type="entry name" value="Homeodomain-like"/>
    <property type="match status" value="1"/>
</dbReference>
<name>A0A1G8FEU0_9BACL</name>
<gene>
    <name evidence="4" type="ORF">SAMN05216192_101220</name>
</gene>
<organism evidence="4 5">
    <name type="scientific">Paenibacillus typhae</name>
    <dbReference type="NCBI Taxonomy" id="1174501"/>
    <lineage>
        <taxon>Bacteria</taxon>
        <taxon>Bacillati</taxon>
        <taxon>Bacillota</taxon>
        <taxon>Bacilli</taxon>
        <taxon>Bacillales</taxon>
        <taxon>Paenibacillaceae</taxon>
        <taxon>Paenibacillus</taxon>
    </lineage>
</organism>
<evidence type="ECO:0000313" key="4">
    <source>
        <dbReference type="EMBL" id="SDH80562.1"/>
    </source>
</evidence>
<dbReference type="AlphaFoldDB" id="A0A1G8FEU0"/>
<dbReference type="PROSITE" id="PS50977">
    <property type="entry name" value="HTH_TETR_2"/>
    <property type="match status" value="1"/>
</dbReference>
<dbReference type="Proteomes" id="UP000199050">
    <property type="component" value="Unassembled WGS sequence"/>
</dbReference>
<evidence type="ECO:0000313" key="5">
    <source>
        <dbReference type="Proteomes" id="UP000199050"/>
    </source>
</evidence>
<sequence length="207" mass="23895">MMAARIRTLREIKKEATAQILAQKAFELAMERGLAGFVIEDVVQRAGYSRRTFANYYSCKEEAVAMAVMSSYNYNKILDMIDDLPLDASPLEVMYQISQLKITKKLLLNLQQLIILSKKNPTLQPYVLKVLDEAQVTIKKILDFLFNDRYSTKYTRILARVVCAAIFSLVDDTMNELVPGQEPRDLLNELSYHKYIDNVFEYLRDGF</sequence>
<dbReference type="STRING" id="1174501.SAMN05216192_101220"/>
<accession>A0A1G8FEU0</accession>
<dbReference type="GO" id="GO:0003677">
    <property type="term" value="F:DNA binding"/>
    <property type="evidence" value="ECO:0007669"/>
    <property type="project" value="UniProtKB-UniRule"/>
</dbReference>
<proteinExistence type="predicted"/>
<dbReference type="OrthoDB" id="8688418at2"/>